<dbReference type="Proteomes" id="UP001185092">
    <property type="component" value="Unassembled WGS sequence"/>
</dbReference>
<comment type="caution">
    <text evidence="1">The sequence shown here is derived from an EMBL/GenBank/DDBJ whole genome shotgun (WGS) entry which is preliminary data.</text>
</comment>
<dbReference type="SUPFAM" id="SSF55961">
    <property type="entry name" value="Bet v1-like"/>
    <property type="match status" value="1"/>
</dbReference>
<name>A0AAE4BTS1_9BACT</name>
<proteinExistence type="predicted"/>
<evidence type="ECO:0000313" key="2">
    <source>
        <dbReference type="Proteomes" id="UP001185092"/>
    </source>
</evidence>
<keyword evidence="2" id="KW-1185">Reference proteome</keyword>
<dbReference type="RefSeq" id="WP_309941428.1">
    <property type="nucleotide sequence ID" value="NZ_AP025305.1"/>
</dbReference>
<reference evidence="1" key="1">
    <citation type="submission" date="2023-07" db="EMBL/GenBank/DDBJ databases">
        <title>Genomic Encyclopedia of Type Strains, Phase IV (KMG-IV): sequencing the most valuable type-strain genomes for metagenomic binning, comparative biology and taxonomic classification.</title>
        <authorList>
            <person name="Goeker M."/>
        </authorList>
    </citation>
    <scope>NUCLEOTIDE SEQUENCE</scope>
    <source>
        <strain evidence="1">DSM 26174</strain>
    </source>
</reference>
<dbReference type="EMBL" id="JAVDQD010000006">
    <property type="protein sequence ID" value="MDR6241001.1"/>
    <property type="molecule type" value="Genomic_DNA"/>
</dbReference>
<dbReference type="Gene3D" id="3.30.530.20">
    <property type="match status" value="1"/>
</dbReference>
<accession>A0AAE4BTS1</accession>
<evidence type="ECO:0000313" key="1">
    <source>
        <dbReference type="EMBL" id="MDR6241001.1"/>
    </source>
</evidence>
<organism evidence="1 2">
    <name type="scientific">Aureibacter tunicatorum</name>
    <dbReference type="NCBI Taxonomy" id="866807"/>
    <lineage>
        <taxon>Bacteria</taxon>
        <taxon>Pseudomonadati</taxon>
        <taxon>Bacteroidota</taxon>
        <taxon>Cytophagia</taxon>
        <taxon>Cytophagales</taxon>
        <taxon>Persicobacteraceae</taxon>
        <taxon>Aureibacter</taxon>
    </lineage>
</organism>
<dbReference type="AlphaFoldDB" id="A0AAE4BTS1"/>
<dbReference type="InterPro" id="IPR023393">
    <property type="entry name" value="START-like_dom_sf"/>
</dbReference>
<gene>
    <name evidence="1" type="ORF">HNQ88_004077</name>
</gene>
<protein>
    <submittedName>
        <fullName evidence="1">Ribosome-associated toxin RatA of RatAB toxin-antitoxin module</fullName>
    </submittedName>
</protein>
<sequence>MAKNGVGLTTEYVTYNRPKVTAVKMTKGPYMFQAFAGSWNFKMIESLQTQVTFTYSFQLRFPFCLFKNLIKNNLQSNVRKRLLDLKSNIESE</sequence>